<gene>
    <name evidence="3" type="ORF">UAO_02371</name>
</gene>
<evidence type="ECO:0000259" key="2">
    <source>
        <dbReference type="Pfam" id="PF16403"/>
    </source>
</evidence>
<dbReference type="Gene3D" id="2.60.40.10">
    <property type="entry name" value="Immunoglobulins"/>
    <property type="match status" value="2"/>
</dbReference>
<reference evidence="3 4" key="1">
    <citation type="submission" date="2013-02" db="EMBL/GenBank/DDBJ databases">
        <title>The Genome Sequence of Enterococcus villorum ATCC_700913.</title>
        <authorList>
            <consortium name="The Broad Institute Genome Sequencing Platform"/>
            <consortium name="The Broad Institute Genome Sequencing Center for Infectious Disease"/>
            <person name="Earl A.M."/>
            <person name="Gilmore M.S."/>
            <person name="Lebreton F."/>
            <person name="Walker B."/>
            <person name="Young S.K."/>
            <person name="Zeng Q."/>
            <person name="Gargeya S."/>
            <person name="Fitzgerald M."/>
            <person name="Haas B."/>
            <person name="Abouelleil A."/>
            <person name="Alvarado L."/>
            <person name="Arachchi H.M."/>
            <person name="Berlin A.M."/>
            <person name="Chapman S.B."/>
            <person name="Dewar J."/>
            <person name="Goldberg J."/>
            <person name="Griggs A."/>
            <person name="Gujja S."/>
            <person name="Hansen M."/>
            <person name="Howarth C."/>
            <person name="Imamovic A."/>
            <person name="Larimer J."/>
            <person name="McCowan C."/>
            <person name="Murphy C."/>
            <person name="Neiman D."/>
            <person name="Pearson M."/>
            <person name="Priest M."/>
            <person name="Roberts A."/>
            <person name="Saif S."/>
            <person name="Shea T."/>
            <person name="Sisk P."/>
            <person name="Sykes S."/>
            <person name="Wortman J."/>
            <person name="Nusbaum C."/>
            <person name="Birren B."/>
        </authorList>
    </citation>
    <scope>NUCLEOTIDE SEQUENCE [LARGE SCALE GENOMIC DNA]</scope>
    <source>
        <strain evidence="3 4">ATCC 700913</strain>
    </source>
</reference>
<dbReference type="Proteomes" id="UP000013866">
    <property type="component" value="Unassembled WGS sequence"/>
</dbReference>
<feature type="chain" id="PRO_5045909737" description="Pesticidal crystal protein Cry22Aa Ig-like domain-containing protein" evidence="1">
    <location>
        <begin position="24"/>
        <end position="556"/>
    </location>
</feature>
<dbReference type="InterPro" id="IPR013783">
    <property type="entry name" value="Ig-like_fold"/>
</dbReference>
<keyword evidence="4" id="KW-1185">Reference proteome</keyword>
<feature type="domain" description="Pesticidal crystal protein Cry22Aa Ig-like" evidence="2">
    <location>
        <begin position="489"/>
        <end position="552"/>
    </location>
</feature>
<proteinExistence type="predicted"/>
<protein>
    <recommendedName>
        <fullName evidence="2">Pesticidal crystal protein Cry22Aa Ig-like domain-containing protein</fullName>
    </recommendedName>
</protein>
<evidence type="ECO:0000313" key="4">
    <source>
        <dbReference type="Proteomes" id="UP000013866"/>
    </source>
</evidence>
<keyword evidence="1" id="KW-0732">Signal</keyword>
<sequence>MLALFMSAGMMTNTLVSAGVAFAEENTINKTQLSSNTNKSDSVKATDKYEKPVLESPYIYQTDLKGRTTPNTDVLISDYEGFDGYVTTHSDSLGNFTATSSLINNLTKHTPGTTLYVKAGDTKNENYGEAETTLIHYPTPKVNETYAYDTEIKGTAYPNSRVFISDSDFGGYVTVEVDSSGNFTAPVSLLKALTDYESGNTLYFKSSESDIYSQAVSLTSSTKITENQSSITANDFTLEYGADFNDQIAIEKALATATDANGNEEGVKVKESNVDTSKPGEYSVTFISDSGKEKTVKVTVKEAAKKADTPVFNQPYYYNNDLKGKTSPNAYVDIRINAPGETDFTVQADGNGNFTVPSETLKKYSGYQVGKTIYATASFGTTETTSSVAMVTIESQPEILTVDPVYEDSEYITGTLTKGYTGAIIAYDSNNNIVAVAGQNESTNGTFKLAIQRKPVPGEKLTIKNFDSEGVTIIKGKQITVQERNVAPTLQSEKEIHVPYGSEWSDEIAKEQAKVKATDGKGNDVTKDVVVTSNPVDTTKPGSYTVEFSITEDGLT</sequence>
<name>A0ABP2UPD4_9ENTE</name>
<feature type="signal peptide" evidence="1">
    <location>
        <begin position="1"/>
        <end position="23"/>
    </location>
</feature>
<organism evidence="3 4">
    <name type="scientific">Enterococcus villorum ATCC 700913</name>
    <dbReference type="NCBI Taxonomy" id="1158604"/>
    <lineage>
        <taxon>Bacteria</taxon>
        <taxon>Bacillati</taxon>
        <taxon>Bacillota</taxon>
        <taxon>Bacilli</taxon>
        <taxon>Lactobacillales</taxon>
        <taxon>Enterococcaceae</taxon>
        <taxon>Enterococcus</taxon>
    </lineage>
</organism>
<comment type="caution">
    <text evidence="3">The sequence shown here is derived from an EMBL/GenBank/DDBJ whole genome shotgun (WGS) entry which is preliminary data.</text>
</comment>
<evidence type="ECO:0000256" key="1">
    <source>
        <dbReference type="SAM" id="SignalP"/>
    </source>
</evidence>
<dbReference type="Pfam" id="PF16403">
    <property type="entry name" value="Bact_surface_Ig-like"/>
    <property type="match status" value="1"/>
</dbReference>
<feature type="non-terminal residue" evidence="3">
    <location>
        <position position="556"/>
    </location>
</feature>
<dbReference type="InterPro" id="IPR032179">
    <property type="entry name" value="Cry22Aa_Ig-like"/>
</dbReference>
<dbReference type="EMBL" id="AJAN01000028">
    <property type="protein sequence ID" value="EOH87659.1"/>
    <property type="molecule type" value="Genomic_DNA"/>
</dbReference>
<evidence type="ECO:0000313" key="3">
    <source>
        <dbReference type="EMBL" id="EOH87659.1"/>
    </source>
</evidence>
<accession>A0ABP2UPD4</accession>